<evidence type="ECO:0000313" key="3">
    <source>
        <dbReference type="Proteomes" id="UP001177003"/>
    </source>
</evidence>
<dbReference type="EMBL" id="OX465078">
    <property type="protein sequence ID" value="CAI9273657.1"/>
    <property type="molecule type" value="Genomic_DNA"/>
</dbReference>
<keyword evidence="1" id="KW-0812">Transmembrane</keyword>
<name>A0AA36DWV8_LACSI</name>
<keyword evidence="1" id="KW-0472">Membrane</keyword>
<evidence type="ECO:0000256" key="1">
    <source>
        <dbReference type="SAM" id="Phobius"/>
    </source>
</evidence>
<accession>A0AA36DWV8</accession>
<proteinExistence type="predicted"/>
<dbReference type="Proteomes" id="UP001177003">
    <property type="component" value="Chromosome 2"/>
</dbReference>
<dbReference type="AlphaFoldDB" id="A0AA36DWV8"/>
<reference evidence="2" key="1">
    <citation type="submission" date="2023-04" db="EMBL/GenBank/DDBJ databases">
        <authorList>
            <person name="Vijverberg K."/>
            <person name="Xiong W."/>
            <person name="Schranz E."/>
        </authorList>
    </citation>
    <scope>NUCLEOTIDE SEQUENCE</scope>
</reference>
<keyword evidence="1" id="KW-1133">Transmembrane helix</keyword>
<protein>
    <submittedName>
        <fullName evidence="2">Uncharacterized protein</fullName>
    </submittedName>
</protein>
<feature type="transmembrane region" description="Helical" evidence="1">
    <location>
        <begin position="112"/>
        <end position="132"/>
    </location>
</feature>
<keyword evidence="3" id="KW-1185">Reference proteome</keyword>
<gene>
    <name evidence="2" type="ORF">LSALG_LOCUS13789</name>
</gene>
<organism evidence="2 3">
    <name type="scientific">Lactuca saligna</name>
    <name type="common">Willowleaf lettuce</name>
    <dbReference type="NCBI Taxonomy" id="75948"/>
    <lineage>
        <taxon>Eukaryota</taxon>
        <taxon>Viridiplantae</taxon>
        <taxon>Streptophyta</taxon>
        <taxon>Embryophyta</taxon>
        <taxon>Tracheophyta</taxon>
        <taxon>Spermatophyta</taxon>
        <taxon>Magnoliopsida</taxon>
        <taxon>eudicotyledons</taxon>
        <taxon>Gunneridae</taxon>
        <taxon>Pentapetalae</taxon>
        <taxon>asterids</taxon>
        <taxon>campanulids</taxon>
        <taxon>Asterales</taxon>
        <taxon>Asteraceae</taxon>
        <taxon>Cichorioideae</taxon>
        <taxon>Cichorieae</taxon>
        <taxon>Lactucinae</taxon>
        <taxon>Lactuca</taxon>
    </lineage>
</organism>
<sequence length="135" mass="15815">MMVAQEGIQRDRIDPKSYMPCVCSTERGGETRVYWWTFLQVQLVLQILPSTMIKSARSSFNGGLRTKKRYPRRKFWGYLNYQVEGGNCDFFKWVDGELDQEMEMSHTKQIEPLLEVIIGLLVLILMMVPIMVNKM</sequence>
<evidence type="ECO:0000313" key="2">
    <source>
        <dbReference type="EMBL" id="CAI9273657.1"/>
    </source>
</evidence>